<dbReference type="Gene3D" id="2.170.190.11">
    <property type="entry name" value="Molybdopterin biosynthesis moea protein, domain 3"/>
    <property type="match status" value="1"/>
</dbReference>
<comment type="catalytic activity">
    <reaction evidence="5">
        <text>adenylyl-molybdopterin + molybdate = Mo-molybdopterin + AMP + H(+)</text>
        <dbReference type="Rhea" id="RHEA:35047"/>
        <dbReference type="ChEBI" id="CHEBI:15378"/>
        <dbReference type="ChEBI" id="CHEBI:36264"/>
        <dbReference type="ChEBI" id="CHEBI:62727"/>
        <dbReference type="ChEBI" id="CHEBI:71302"/>
        <dbReference type="ChEBI" id="CHEBI:456215"/>
        <dbReference type="EC" id="2.10.1.1"/>
    </reaction>
</comment>
<dbReference type="InterPro" id="IPR036688">
    <property type="entry name" value="MoeA_C_domain_IV_sf"/>
</dbReference>
<evidence type="ECO:0000256" key="1">
    <source>
        <dbReference type="ARBA" id="ARBA00002901"/>
    </source>
</evidence>
<dbReference type="SUPFAM" id="SSF53218">
    <property type="entry name" value="Molybdenum cofactor biosynthesis proteins"/>
    <property type="match status" value="1"/>
</dbReference>
<keyword evidence="6" id="KW-0479">Metal-binding</keyword>
<keyword evidence="6" id="KW-0500">Molybdenum</keyword>
<keyword evidence="6" id="KW-0460">Magnesium</keyword>
<evidence type="ECO:0000259" key="7">
    <source>
        <dbReference type="SMART" id="SM00852"/>
    </source>
</evidence>
<dbReference type="Proteomes" id="UP000271003">
    <property type="component" value="Chromosome"/>
</dbReference>
<gene>
    <name evidence="8" type="ORF">SUTMEG_20020</name>
</gene>
<dbReference type="Gene3D" id="3.90.105.10">
    <property type="entry name" value="Molybdopterin biosynthesis moea protein, domain 2"/>
    <property type="match status" value="1"/>
</dbReference>
<comment type="pathway">
    <text evidence="2 6">Cofactor biosynthesis; molybdopterin biosynthesis.</text>
</comment>
<evidence type="ECO:0000256" key="3">
    <source>
        <dbReference type="ARBA" id="ARBA00010763"/>
    </source>
</evidence>
<comment type="cofactor">
    <cofactor evidence="6">
        <name>Mg(2+)</name>
        <dbReference type="ChEBI" id="CHEBI:18420"/>
    </cofactor>
</comment>
<dbReference type="Pfam" id="PF03453">
    <property type="entry name" value="MoeA_N"/>
    <property type="match status" value="1"/>
</dbReference>
<dbReference type="InterPro" id="IPR005110">
    <property type="entry name" value="MoeA_linker/N"/>
</dbReference>
<evidence type="ECO:0000256" key="5">
    <source>
        <dbReference type="ARBA" id="ARBA00047317"/>
    </source>
</evidence>
<accession>A0A2Z6IC48</accession>
<dbReference type="GO" id="GO:0061599">
    <property type="term" value="F:molybdopterin molybdotransferase activity"/>
    <property type="evidence" value="ECO:0007669"/>
    <property type="project" value="UniProtKB-UniRule"/>
</dbReference>
<dbReference type="OrthoDB" id="9804758at2"/>
<dbReference type="SMART" id="SM00852">
    <property type="entry name" value="MoCF_biosynth"/>
    <property type="match status" value="1"/>
</dbReference>
<reference evidence="8 9" key="1">
    <citation type="journal article" date="2018" name="Int. J. Syst. Evol. Microbiol.">
        <title>Mesosutterella multiformis gen. nov., sp. nov., a member of the family Sutterellaceae and Sutterella megalosphaeroides sp. nov., isolated from human faeces.</title>
        <authorList>
            <person name="Sakamoto M."/>
            <person name="Ikeyama N."/>
            <person name="Kunihiro T."/>
            <person name="Iino T."/>
            <person name="Yuki M."/>
            <person name="Ohkuma M."/>
        </authorList>
    </citation>
    <scope>NUCLEOTIDE SEQUENCE [LARGE SCALE GENOMIC DNA]</scope>
    <source>
        <strain evidence="8 9">6FBBBH3</strain>
    </source>
</reference>
<dbReference type="SUPFAM" id="SSF63867">
    <property type="entry name" value="MoeA C-terminal domain-like"/>
    <property type="match status" value="1"/>
</dbReference>
<dbReference type="InterPro" id="IPR005111">
    <property type="entry name" value="MoeA_C_domain_IV"/>
</dbReference>
<dbReference type="InterPro" id="IPR036135">
    <property type="entry name" value="MoeA_linker/N_sf"/>
</dbReference>
<dbReference type="NCBIfam" id="NF045515">
    <property type="entry name" value="Glp_gephyrin"/>
    <property type="match status" value="1"/>
</dbReference>
<dbReference type="GO" id="GO:0006777">
    <property type="term" value="P:Mo-molybdopterin cofactor biosynthetic process"/>
    <property type="evidence" value="ECO:0007669"/>
    <property type="project" value="UniProtKB-UniRule"/>
</dbReference>
<dbReference type="UniPathway" id="UPA00344"/>
<evidence type="ECO:0000313" key="9">
    <source>
        <dbReference type="Proteomes" id="UP000271003"/>
    </source>
</evidence>
<organism evidence="8 9">
    <name type="scientific">Sutterella megalosphaeroides</name>
    <dbReference type="NCBI Taxonomy" id="2494234"/>
    <lineage>
        <taxon>Bacteria</taxon>
        <taxon>Pseudomonadati</taxon>
        <taxon>Pseudomonadota</taxon>
        <taxon>Betaproteobacteria</taxon>
        <taxon>Burkholderiales</taxon>
        <taxon>Sutterellaceae</taxon>
        <taxon>Sutterella</taxon>
    </lineage>
</organism>
<evidence type="ECO:0000256" key="2">
    <source>
        <dbReference type="ARBA" id="ARBA00005046"/>
    </source>
</evidence>
<evidence type="ECO:0000313" key="8">
    <source>
        <dbReference type="EMBL" id="BBF24111.1"/>
    </source>
</evidence>
<dbReference type="NCBIfam" id="TIGR00177">
    <property type="entry name" value="molyb_syn"/>
    <property type="match status" value="1"/>
</dbReference>
<dbReference type="InterPro" id="IPR001453">
    <property type="entry name" value="MoaB/Mog_dom"/>
</dbReference>
<dbReference type="EC" id="2.10.1.1" evidence="6"/>
<dbReference type="PANTHER" id="PTHR10192">
    <property type="entry name" value="MOLYBDOPTERIN BIOSYNTHESIS PROTEIN"/>
    <property type="match status" value="1"/>
</dbReference>
<dbReference type="PANTHER" id="PTHR10192:SF5">
    <property type="entry name" value="GEPHYRIN"/>
    <property type="match status" value="1"/>
</dbReference>
<dbReference type="Gene3D" id="3.40.980.10">
    <property type="entry name" value="MoaB/Mog-like domain"/>
    <property type="match status" value="1"/>
</dbReference>
<proteinExistence type="inferred from homology"/>
<dbReference type="SUPFAM" id="SSF63882">
    <property type="entry name" value="MoeA N-terminal region -like"/>
    <property type="match status" value="1"/>
</dbReference>
<dbReference type="RefSeq" id="WP_120177657.1">
    <property type="nucleotide sequence ID" value="NZ_AP018786.1"/>
</dbReference>
<dbReference type="EMBL" id="AP018786">
    <property type="protein sequence ID" value="BBF24111.1"/>
    <property type="molecule type" value="Genomic_DNA"/>
</dbReference>
<feature type="domain" description="MoaB/Mog" evidence="7">
    <location>
        <begin position="181"/>
        <end position="318"/>
    </location>
</feature>
<dbReference type="InterPro" id="IPR038987">
    <property type="entry name" value="MoeA-like"/>
</dbReference>
<sequence>MTTPFLSCDDVLLALDRFIRAELPSETVPLEAALGRCLAEPVRSPVDVPLFSNSAMDGFAFRSELLKAGGRLRLPVTGAAFAGHPFEGEPDPEGALRIMTGAPVPDAFDTVIPFEHVLESEGCIEFEASAIRPAANVRLQGEEFRAGDELIPAGAFLTPEAVGLAASAGYAELRCRRLRVVVFASGDELREPGKELGAGKIYNANAYLLTALLRSWGADVEYLGILPDDYETMLARLEEAALRCDLLLTSGGVGEGDKDLVGRVVGEAGELHHVHVKQRPGKPLSYGRIGEAYFMALPGNPAACAVSARLYVRRAVERLCGATPSPLVDAAVTTTTKLKGRLSRTDCIRGRIDEKGFVASPRSSSSTLAGLNDADALALLPEDCAELQPGETVRVKLVRR</sequence>
<comment type="similarity">
    <text evidence="3 6">Belongs to the MoeA family.</text>
</comment>
<dbReference type="Pfam" id="PF00994">
    <property type="entry name" value="MoCF_biosynth"/>
    <property type="match status" value="1"/>
</dbReference>
<name>A0A2Z6IC48_9BURK</name>
<dbReference type="CDD" id="cd00887">
    <property type="entry name" value="MoeA"/>
    <property type="match status" value="1"/>
</dbReference>
<dbReference type="KEGG" id="sutt:SUTMEG_20020"/>
<evidence type="ECO:0000256" key="6">
    <source>
        <dbReference type="RuleBase" id="RU365090"/>
    </source>
</evidence>
<keyword evidence="6 8" id="KW-0808">Transferase</keyword>
<dbReference type="AlphaFoldDB" id="A0A2Z6IC48"/>
<keyword evidence="4 6" id="KW-0501">Molybdenum cofactor biosynthesis</keyword>
<dbReference type="Pfam" id="PF03454">
    <property type="entry name" value="MoeA_C"/>
    <property type="match status" value="1"/>
</dbReference>
<dbReference type="GO" id="GO:0046872">
    <property type="term" value="F:metal ion binding"/>
    <property type="evidence" value="ECO:0007669"/>
    <property type="project" value="UniProtKB-UniRule"/>
</dbReference>
<dbReference type="Gene3D" id="2.40.340.10">
    <property type="entry name" value="MoeA, C-terminal, domain IV"/>
    <property type="match status" value="1"/>
</dbReference>
<keyword evidence="9" id="KW-1185">Reference proteome</keyword>
<comment type="function">
    <text evidence="1 6">Catalyzes the insertion of molybdate into adenylated molybdopterin with the concomitant release of AMP.</text>
</comment>
<protein>
    <recommendedName>
        <fullName evidence="6">Molybdopterin molybdenumtransferase</fullName>
        <ecNumber evidence="6">2.10.1.1</ecNumber>
    </recommendedName>
</protein>
<dbReference type="GO" id="GO:0005829">
    <property type="term" value="C:cytosol"/>
    <property type="evidence" value="ECO:0007669"/>
    <property type="project" value="TreeGrafter"/>
</dbReference>
<dbReference type="InterPro" id="IPR036425">
    <property type="entry name" value="MoaB/Mog-like_dom_sf"/>
</dbReference>
<evidence type="ECO:0000256" key="4">
    <source>
        <dbReference type="ARBA" id="ARBA00023150"/>
    </source>
</evidence>